<name>A0A6N7XFD3_9FIRM</name>
<reference evidence="2 3" key="1">
    <citation type="submission" date="2019-08" db="EMBL/GenBank/DDBJ databases">
        <title>In-depth cultivation of the pig gut microbiome towards novel bacterial diversity and tailored functional studies.</title>
        <authorList>
            <person name="Wylensek D."/>
            <person name="Hitch T.C.A."/>
            <person name="Clavel T."/>
        </authorList>
    </citation>
    <scope>NUCLEOTIDE SEQUENCE [LARGE SCALE GENOMIC DNA]</scope>
    <source>
        <strain evidence="2 3">WCA-SAB-591-4A-A</strain>
    </source>
</reference>
<dbReference type="RefSeq" id="WP_154537406.1">
    <property type="nucleotide sequence ID" value="NZ_JAXFLG010000126.1"/>
</dbReference>
<sequence length="233" mass="26004">MKKRLFTIGILVTGLALVSPISGAVNTNKKLNNANIKDDVMYVTVSDSNVVNSRESSNEAPELLDNQSSVVVQKVEEKVDKEYNNNDLGEKTTLKKTNKKTYRNVKYDKKAVNDVKNSVKNENIQNTASKSNNENAEATVEAKKIDSSVDSVPNNNEGTALTKSQALEALKSKNSSVDYNYMGDEKDFSVLKEKGHEGYVYLPDVPTDMGVFVDKNTKEMYYFHPSGYMDIYE</sequence>
<accession>A0A6N7XFD3</accession>
<keyword evidence="3" id="KW-1185">Reference proteome</keyword>
<organism evidence="2 3">
    <name type="scientific">Peptostreptococcus porci</name>
    <dbReference type="NCBI Taxonomy" id="2652282"/>
    <lineage>
        <taxon>Bacteria</taxon>
        <taxon>Bacillati</taxon>
        <taxon>Bacillota</taxon>
        <taxon>Clostridia</taxon>
        <taxon>Peptostreptococcales</taxon>
        <taxon>Peptostreptococcaceae</taxon>
        <taxon>Peptostreptococcus</taxon>
    </lineage>
</organism>
<evidence type="ECO:0000313" key="2">
    <source>
        <dbReference type="EMBL" id="MST62047.1"/>
    </source>
</evidence>
<gene>
    <name evidence="2" type="ORF">FYJ71_03535</name>
</gene>
<evidence type="ECO:0000256" key="1">
    <source>
        <dbReference type="SAM" id="SignalP"/>
    </source>
</evidence>
<proteinExistence type="predicted"/>
<dbReference type="EMBL" id="VUNE01000001">
    <property type="protein sequence ID" value="MST62047.1"/>
    <property type="molecule type" value="Genomic_DNA"/>
</dbReference>
<feature type="chain" id="PRO_5026956022" evidence="1">
    <location>
        <begin position="25"/>
        <end position="233"/>
    </location>
</feature>
<evidence type="ECO:0000313" key="3">
    <source>
        <dbReference type="Proteomes" id="UP000440713"/>
    </source>
</evidence>
<dbReference type="AlphaFoldDB" id="A0A6N7XFD3"/>
<comment type="caution">
    <text evidence="2">The sequence shown here is derived from an EMBL/GenBank/DDBJ whole genome shotgun (WGS) entry which is preliminary data.</text>
</comment>
<keyword evidence="1" id="KW-0732">Signal</keyword>
<protein>
    <submittedName>
        <fullName evidence="2">Uncharacterized protein</fullName>
    </submittedName>
</protein>
<dbReference type="Proteomes" id="UP000440713">
    <property type="component" value="Unassembled WGS sequence"/>
</dbReference>
<feature type="signal peptide" evidence="1">
    <location>
        <begin position="1"/>
        <end position="24"/>
    </location>
</feature>